<dbReference type="InterPro" id="IPR051393">
    <property type="entry name" value="ABC_transporter_permease"/>
</dbReference>
<feature type="transmembrane region" description="Helical" evidence="7">
    <location>
        <begin position="175"/>
        <end position="202"/>
    </location>
</feature>
<evidence type="ECO:0000256" key="3">
    <source>
        <dbReference type="ARBA" id="ARBA00022475"/>
    </source>
</evidence>
<evidence type="ECO:0000256" key="5">
    <source>
        <dbReference type="ARBA" id="ARBA00022989"/>
    </source>
</evidence>
<keyword evidence="4 7" id="KW-0812">Transmembrane</keyword>
<keyword evidence="2" id="KW-0813">Transport</keyword>
<evidence type="ECO:0000313" key="9">
    <source>
        <dbReference type="Proteomes" id="UP001193441"/>
    </source>
</evidence>
<feature type="transmembrane region" description="Helical" evidence="7">
    <location>
        <begin position="126"/>
        <end position="149"/>
    </location>
</feature>
<sequence>MIKIKFLPLMNGEIVLSVNKNTVKNFLSSKNFQAFLLISPLLIFLIAFSVYPIFQAFFNSLKVGNNLNWQIGFKNFKTLFSSSNFNNALKNSTILFFLSSPIALLFGFIIALLLTKLNNKIVQSFFISGLYSQFFISAFAISIAFSFLFGEKNVFAKIFGLNFSFIGGKKQINLIWLYLIFQLWRATPFNSVLFFFAISSVNAKYKKILKTDKIGLKDRIFSLYFKEISAQFIVIAYTNFVFATMLYPNIITGNLNLDLSKGHTLASYILNVRDDLGLQASASFISFLYLLAIFSSFIILRPKIWKRIYKKIKQKRMKNRVKN</sequence>
<dbReference type="EMBL" id="QQRD01000006">
    <property type="protein sequence ID" value="MXR56905.1"/>
    <property type="molecule type" value="Genomic_DNA"/>
</dbReference>
<feature type="transmembrane region" description="Helical" evidence="7">
    <location>
        <begin position="94"/>
        <end position="114"/>
    </location>
</feature>
<dbReference type="PANTHER" id="PTHR30193">
    <property type="entry name" value="ABC TRANSPORTER PERMEASE PROTEIN"/>
    <property type="match status" value="1"/>
</dbReference>
<evidence type="ECO:0000256" key="4">
    <source>
        <dbReference type="ARBA" id="ARBA00022692"/>
    </source>
</evidence>
<dbReference type="Gene3D" id="1.10.3720.10">
    <property type="entry name" value="MetI-like"/>
    <property type="match status" value="1"/>
</dbReference>
<keyword evidence="5 7" id="KW-1133">Transmembrane helix</keyword>
<dbReference type="GO" id="GO:0005886">
    <property type="term" value="C:plasma membrane"/>
    <property type="evidence" value="ECO:0007669"/>
    <property type="project" value="UniProtKB-SubCell"/>
</dbReference>
<dbReference type="AlphaFoldDB" id="A0AAW9XBH3"/>
<keyword evidence="6 7" id="KW-0472">Membrane</keyword>
<protein>
    <submittedName>
        <fullName evidence="8">Sugar ABC transporter permease</fullName>
    </submittedName>
</protein>
<feature type="transmembrane region" description="Helical" evidence="7">
    <location>
        <begin position="223"/>
        <end position="247"/>
    </location>
</feature>
<comment type="subcellular location">
    <subcellularLocation>
        <location evidence="1">Cell membrane</location>
        <topology evidence="1">Multi-pass membrane protein</topology>
    </subcellularLocation>
</comment>
<dbReference type="Proteomes" id="UP001193441">
    <property type="component" value="Unassembled WGS sequence"/>
</dbReference>
<feature type="transmembrane region" description="Helical" evidence="7">
    <location>
        <begin position="280"/>
        <end position="300"/>
    </location>
</feature>
<name>A0AAW9XBH3_MESFC</name>
<evidence type="ECO:0000256" key="6">
    <source>
        <dbReference type="ARBA" id="ARBA00023136"/>
    </source>
</evidence>
<reference evidence="8" key="1">
    <citation type="submission" date="2018-07" db="EMBL/GenBank/DDBJ databases">
        <title>Genetic characterization of Mycoplasma hyopneumoniae, M. hyorhinis and M. flocculare isolates through whole genome sequencing analysis: comparative analysis of sequence types and putative genes involved in virulence.</title>
        <authorList>
            <person name="Fourour S."/>
            <person name="Lucas P."/>
            <person name="Touzain F."/>
            <person name="Tocqueville V."/>
            <person name="Kempf I."/>
            <person name="Marois-Crehan C."/>
        </authorList>
    </citation>
    <scope>NUCLEOTIDE SEQUENCE</scope>
    <source>
        <strain evidence="8">MF22</strain>
    </source>
</reference>
<proteinExistence type="predicted"/>
<evidence type="ECO:0000256" key="2">
    <source>
        <dbReference type="ARBA" id="ARBA00022448"/>
    </source>
</evidence>
<evidence type="ECO:0000256" key="7">
    <source>
        <dbReference type="SAM" id="Phobius"/>
    </source>
</evidence>
<feature type="transmembrane region" description="Helical" evidence="7">
    <location>
        <begin position="34"/>
        <end position="54"/>
    </location>
</feature>
<organism evidence="8 9">
    <name type="scientific">Mesomycoplasma flocculare</name>
    <name type="common">Mycoplasma flocculare</name>
    <dbReference type="NCBI Taxonomy" id="2128"/>
    <lineage>
        <taxon>Bacteria</taxon>
        <taxon>Bacillati</taxon>
        <taxon>Mycoplasmatota</taxon>
        <taxon>Mycoplasmoidales</taxon>
        <taxon>Metamycoplasmataceae</taxon>
        <taxon>Mesomycoplasma</taxon>
    </lineage>
</organism>
<dbReference type="InterPro" id="IPR035906">
    <property type="entry name" value="MetI-like_sf"/>
</dbReference>
<evidence type="ECO:0000313" key="8">
    <source>
        <dbReference type="EMBL" id="MXR56905.1"/>
    </source>
</evidence>
<evidence type="ECO:0000256" key="1">
    <source>
        <dbReference type="ARBA" id="ARBA00004651"/>
    </source>
</evidence>
<dbReference type="SUPFAM" id="SSF161098">
    <property type="entry name" value="MetI-like"/>
    <property type="match status" value="1"/>
</dbReference>
<accession>A0AAW9XBH3</accession>
<comment type="caution">
    <text evidence="8">The sequence shown here is derived from an EMBL/GenBank/DDBJ whole genome shotgun (WGS) entry which is preliminary data.</text>
</comment>
<keyword evidence="3" id="KW-1003">Cell membrane</keyword>
<dbReference type="PANTHER" id="PTHR30193:SF37">
    <property type="entry name" value="INNER MEMBRANE ABC TRANSPORTER PERMEASE PROTEIN YCJO"/>
    <property type="match status" value="1"/>
</dbReference>
<gene>
    <name evidence="8" type="ORF">DR094_02735</name>
</gene>